<dbReference type="InterPro" id="IPR010285">
    <property type="entry name" value="DNA_helicase_pif1-like_DEAD"/>
</dbReference>
<proteinExistence type="inferred from homology"/>
<dbReference type="GO" id="GO:0016887">
    <property type="term" value="F:ATP hydrolysis activity"/>
    <property type="evidence" value="ECO:0007669"/>
    <property type="project" value="RHEA"/>
</dbReference>
<comment type="similarity">
    <text evidence="1">Belongs to the helicase family.</text>
</comment>
<dbReference type="Proteomes" id="UP000225706">
    <property type="component" value="Unassembled WGS sequence"/>
</dbReference>
<keyword evidence="1" id="KW-0234">DNA repair</keyword>
<gene>
    <name evidence="3" type="primary">pif1</name>
    <name evidence="3" type="ORF">AWC38_SpisGene23711</name>
</gene>
<dbReference type="PANTHER" id="PTHR47642">
    <property type="entry name" value="ATP-DEPENDENT DNA HELICASE"/>
    <property type="match status" value="1"/>
</dbReference>
<name>A0A2B4R797_STYPI</name>
<dbReference type="GO" id="GO:0006281">
    <property type="term" value="P:DNA repair"/>
    <property type="evidence" value="ECO:0007669"/>
    <property type="project" value="UniProtKB-KW"/>
</dbReference>
<evidence type="ECO:0000259" key="2">
    <source>
        <dbReference type="Pfam" id="PF05970"/>
    </source>
</evidence>
<keyword evidence="4" id="KW-1185">Reference proteome</keyword>
<evidence type="ECO:0000313" key="4">
    <source>
        <dbReference type="Proteomes" id="UP000225706"/>
    </source>
</evidence>
<dbReference type="GO" id="GO:0005524">
    <property type="term" value="F:ATP binding"/>
    <property type="evidence" value="ECO:0007669"/>
    <property type="project" value="UniProtKB-KW"/>
</dbReference>
<keyword evidence="1" id="KW-0233">DNA recombination</keyword>
<dbReference type="EC" id="5.6.2.3" evidence="1"/>
<organism evidence="3 4">
    <name type="scientific">Stylophora pistillata</name>
    <name type="common">Smooth cauliflower coral</name>
    <dbReference type="NCBI Taxonomy" id="50429"/>
    <lineage>
        <taxon>Eukaryota</taxon>
        <taxon>Metazoa</taxon>
        <taxon>Cnidaria</taxon>
        <taxon>Anthozoa</taxon>
        <taxon>Hexacorallia</taxon>
        <taxon>Scleractinia</taxon>
        <taxon>Astrocoeniina</taxon>
        <taxon>Pocilloporidae</taxon>
        <taxon>Stylophora</taxon>
    </lineage>
</organism>
<reference evidence="4" key="1">
    <citation type="journal article" date="2017" name="bioRxiv">
        <title>Comparative analysis of the genomes of Stylophora pistillata and Acropora digitifera provides evidence for extensive differences between species of corals.</title>
        <authorList>
            <person name="Voolstra C.R."/>
            <person name="Li Y."/>
            <person name="Liew Y.J."/>
            <person name="Baumgarten S."/>
            <person name="Zoccola D."/>
            <person name="Flot J.-F."/>
            <person name="Tambutte S."/>
            <person name="Allemand D."/>
            <person name="Aranda M."/>
        </authorList>
    </citation>
    <scope>NUCLEOTIDE SEQUENCE [LARGE SCALE GENOMIC DNA]</scope>
</reference>
<dbReference type="GO" id="GO:0000723">
    <property type="term" value="P:telomere maintenance"/>
    <property type="evidence" value="ECO:0007669"/>
    <property type="project" value="InterPro"/>
</dbReference>
<protein>
    <recommendedName>
        <fullName evidence="1">ATP-dependent DNA helicase</fullName>
        <ecNumber evidence="1">5.6.2.3</ecNumber>
    </recommendedName>
</protein>
<feature type="domain" description="DNA helicase Pif1-like DEAD-box helicase" evidence="2">
    <location>
        <begin position="6"/>
        <end position="168"/>
    </location>
</feature>
<dbReference type="OrthoDB" id="5978628at2759"/>
<evidence type="ECO:0000256" key="1">
    <source>
        <dbReference type="RuleBase" id="RU363044"/>
    </source>
</evidence>
<dbReference type="GO" id="GO:0006310">
    <property type="term" value="P:DNA recombination"/>
    <property type="evidence" value="ECO:0007669"/>
    <property type="project" value="UniProtKB-KW"/>
</dbReference>
<evidence type="ECO:0000313" key="3">
    <source>
        <dbReference type="EMBL" id="PFX12350.1"/>
    </source>
</evidence>
<keyword evidence="1" id="KW-0227">DNA damage</keyword>
<dbReference type="SUPFAM" id="SSF52540">
    <property type="entry name" value="P-loop containing nucleoside triphosphate hydrolases"/>
    <property type="match status" value="1"/>
</dbReference>
<keyword evidence="1" id="KW-0547">Nucleotide-binding</keyword>
<dbReference type="AlphaFoldDB" id="A0A2B4R797"/>
<comment type="caution">
    <text evidence="3">The sequence shown here is derived from an EMBL/GenBank/DDBJ whole genome shotgun (WGS) entry which is preliminary data.</text>
</comment>
<dbReference type="GO" id="GO:0043139">
    <property type="term" value="F:5'-3' DNA helicase activity"/>
    <property type="evidence" value="ECO:0007669"/>
    <property type="project" value="UniProtKB-EC"/>
</dbReference>
<keyword evidence="1" id="KW-0067">ATP-binding</keyword>
<sequence>MLRHGLISLDVGGVGKAAYNIKGNTIHSALAIPACQSLKNYKSLDSSRLNMLRSQIGRLKLIFIDEISMVGNTMFTVQIYNRLKDIKGSSLPFGGVSIVAIEDLFQLQPVMDGYIFINMDNDEYGVLAPNVWQELFKMFELKQIMRQRESKDFAELLNRLREGNHTKQDIQKLKQRIISITNHEYPKDAPHVFIQNAKVNDFNARAHNALPGIKYSIKAHDSVVGADSLQLRDKILSEIRNDPRKTTIAFSTTVSSRRKNREISEYQN</sequence>
<keyword evidence="1" id="KW-0378">Hydrolase</keyword>
<dbReference type="EMBL" id="LSMT01001423">
    <property type="protein sequence ID" value="PFX12350.1"/>
    <property type="molecule type" value="Genomic_DNA"/>
</dbReference>
<dbReference type="Gene3D" id="3.40.50.300">
    <property type="entry name" value="P-loop containing nucleotide triphosphate hydrolases"/>
    <property type="match status" value="1"/>
</dbReference>
<accession>A0A2B4R797</accession>
<dbReference type="InterPro" id="IPR027417">
    <property type="entry name" value="P-loop_NTPase"/>
</dbReference>
<dbReference type="PANTHER" id="PTHR47642:SF8">
    <property type="entry name" value="ATP-DEPENDENT DNA HELICASE"/>
    <property type="match status" value="1"/>
</dbReference>
<dbReference type="Pfam" id="PF05970">
    <property type="entry name" value="PIF1"/>
    <property type="match status" value="1"/>
</dbReference>
<comment type="cofactor">
    <cofactor evidence="1">
        <name>Mg(2+)</name>
        <dbReference type="ChEBI" id="CHEBI:18420"/>
    </cofactor>
</comment>
<dbReference type="InterPro" id="IPR051055">
    <property type="entry name" value="PIF1_helicase"/>
</dbReference>
<comment type="catalytic activity">
    <reaction evidence="1">
        <text>ATP + H2O = ADP + phosphate + H(+)</text>
        <dbReference type="Rhea" id="RHEA:13065"/>
        <dbReference type="ChEBI" id="CHEBI:15377"/>
        <dbReference type="ChEBI" id="CHEBI:15378"/>
        <dbReference type="ChEBI" id="CHEBI:30616"/>
        <dbReference type="ChEBI" id="CHEBI:43474"/>
        <dbReference type="ChEBI" id="CHEBI:456216"/>
        <dbReference type="EC" id="5.6.2.3"/>
    </reaction>
</comment>
<keyword evidence="1 3" id="KW-0347">Helicase</keyword>
<dbReference type="STRING" id="50429.A0A2B4R797"/>